<dbReference type="EMBL" id="KE525420">
    <property type="protein sequence ID" value="KFB53554.1"/>
    <property type="molecule type" value="Genomic_DNA"/>
</dbReference>
<protein>
    <submittedName>
        <fullName evidence="2 3">Membrane protein</fullName>
    </submittedName>
</protein>
<evidence type="ECO:0000313" key="4">
    <source>
        <dbReference type="Proteomes" id="UP000030765"/>
    </source>
</evidence>
<feature type="region of interest" description="Disordered" evidence="1">
    <location>
        <begin position="1"/>
        <end position="54"/>
    </location>
</feature>
<dbReference type="AlphaFoldDB" id="A0A084WTL0"/>
<accession>A0A084WTL0</accession>
<evidence type="ECO:0000313" key="2">
    <source>
        <dbReference type="EMBL" id="KFB53554.1"/>
    </source>
</evidence>
<gene>
    <name evidence="2" type="ORF">ZHAS_00021787</name>
</gene>
<proteinExistence type="predicted"/>
<feature type="compositionally biased region" description="Polar residues" evidence="1">
    <location>
        <begin position="1"/>
        <end position="11"/>
    </location>
</feature>
<dbReference type="Proteomes" id="UP000030765">
    <property type="component" value="Unassembled WGS sequence"/>
</dbReference>
<evidence type="ECO:0000256" key="1">
    <source>
        <dbReference type="SAM" id="MobiDB-lite"/>
    </source>
</evidence>
<name>A0A084WTL0_ANOSI</name>
<reference evidence="3" key="2">
    <citation type="submission" date="2020-05" db="UniProtKB">
        <authorList>
            <consortium name="EnsemblMetazoa"/>
        </authorList>
    </citation>
    <scope>IDENTIFICATION</scope>
</reference>
<dbReference type="EnsemblMetazoa" id="ASIC021787-RA">
    <property type="protein sequence ID" value="ASIC021787-PA"/>
    <property type="gene ID" value="ASIC021787"/>
</dbReference>
<keyword evidence="4" id="KW-1185">Reference proteome</keyword>
<sequence>MHRRQTQMQLTENDKPKGKHKCCGQCESRKRCDRNRTRTAASQQKRSKRKTTYASDNDLRSIISIPLVVFCSPPSIPLRPSGGQ</sequence>
<feature type="compositionally biased region" description="Basic and acidic residues" evidence="1">
    <location>
        <begin position="27"/>
        <end position="36"/>
    </location>
</feature>
<evidence type="ECO:0000313" key="3">
    <source>
        <dbReference type="EnsemblMetazoa" id="ASIC021787-PA"/>
    </source>
</evidence>
<dbReference type="EMBL" id="ATLV01026900">
    <property type="status" value="NOT_ANNOTATED_CDS"/>
    <property type="molecule type" value="Genomic_DNA"/>
</dbReference>
<organism evidence="2">
    <name type="scientific">Anopheles sinensis</name>
    <name type="common">Mosquito</name>
    <dbReference type="NCBI Taxonomy" id="74873"/>
    <lineage>
        <taxon>Eukaryota</taxon>
        <taxon>Metazoa</taxon>
        <taxon>Ecdysozoa</taxon>
        <taxon>Arthropoda</taxon>
        <taxon>Hexapoda</taxon>
        <taxon>Insecta</taxon>
        <taxon>Pterygota</taxon>
        <taxon>Neoptera</taxon>
        <taxon>Endopterygota</taxon>
        <taxon>Diptera</taxon>
        <taxon>Nematocera</taxon>
        <taxon>Culicoidea</taxon>
        <taxon>Culicidae</taxon>
        <taxon>Anophelinae</taxon>
        <taxon>Anopheles</taxon>
    </lineage>
</organism>
<dbReference type="VEuPathDB" id="VectorBase:ASIC021787"/>
<reference evidence="2 4" key="1">
    <citation type="journal article" date="2014" name="BMC Genomics">
        <title>Genome sequence of Anopheles sinensis provides insight into genetics basis of mosquito competence for malaria parasites.</title>
        <authorList>
            <person name="Zhou D."/>
            <person name="Zhang D."/>
            <person name="Ding G."/>
            <person name="Shi L."/>
            <person name="Hou Q."/>
            <person name="Ye Y."/>
            <person name="Xu Y."/>
            <person name="Zhou H."/>
            <person name="Xiong C."/>
            <person name="Li S."/>
            <person name="Yu J."/>
            <person name="Hong S."/>
            <person name="Yu X."/>
            <person name="Zou P."/>
            <person name="Chen C."/>
            <person name="Chang X."/>
            <person name="Wang W."/>
            <person name="Lv Y."/>
            <person name="Sun Y."/>
            <person name="Ma L."/>
            <person name="Shen B."/>
            <person name="Zhu C."/>
        </authorList>
    </citation>
    <scope>NUCLEOTIDE SEQUENCE [LARGE SCALE GENOMIC DNA]</scope>
</reference>